<accession>A0A386ZE41</accession>
<dbReference type="OrthoDB" id="7505659at2"/>
<evidence type="ECO:0000256" key="2">
    <source>
        <dbReference type="ARBA" id="ARBA00023015"/>
    </source>
</evidence>
<dbReference type="EMBL" id="CP032568">
    <property type="protein sequence ID" value="AYF75921.1"/>
    <property type="molecule type" value="Genomic_DNA"/>
</dbReference>
<evidence type="ECO:0000259" key="6">
    <source>
        <dbReference type="PROSITE" id="PS50977"/>
    </source>
</evidence>
<dbReference type="PANTHER" id="PTHR30055:SF234">
    <property type="entry name" value="HTH-TYPE TRANSCRIPTIONAL REGULATOR BETI"/>
    <property type="match status" value="1"/>
</dbReference>
<dbReference type="InterPro" id="IPR039538">
    <property type="entry name" value="BetI_C"/>
</dbReference>
<protein>
    <submittedName>
        <fullName evidence="7">TetR family transcriptional regulator</fullName>
    </submittedName>
</protein>
<evidence type="ECO:0000256" key="5">
    <source>
        <dbReference type="PROSITE-ProRule" id="PRU00335"/>
    </source>
</evidence>
<keyword evidence="4" id="KW-0804">Transcription</keyword>
<gene>
    <name evidence="7" type="ORF">D7D52_21095</name>
</gene>
<dbReference type="InterPro" id="IPR001647">
    <property type="entry name" value="HTH_TetR"/>
</dbReference>
<keyword evidence="8" id="KW-1185">Reference proteome</keyword>
<dbReference type="KEGG" id="nyu:D7D52_21095"/>
<dbReference type="SUPFAM" id="SSF48498">
    <property type="entry name" value="Tetracyclin repressor-like, C-terminal domain"/>
    <property type="match status" value="1"/>
</dbReference>
<dbReference type="GO" id="GO:0003700">
    <property type="term" value="F:DNA-binding transcription factor activity"/>
    <property type="evidence" value="ECO:0007669"/>
    <property type="project" value="TreeGrafter"/>
</dbReference>
<keyword evidence="2" id="KW-0805">Transcription regulation</keyword>
<dbReference type="PANTHER" id="PTHR30055">
    <property type="entry name" value="HTH-TYPE TRANSCRIPTIONAL REGULATOR RUTR"/>
    <property type="match status" value="1"/>
</dbReference>
<keyword evidence="1" id="KW-0678">Repressor</keyword>
<dbReference type="Proteomes" id="UP000267164">
    <property type="component" value="Chromosome"/>
</dbReference>
<dbReference type="InterPro" id="IPR009057">
    <property type="entry name" value="Homeodomain-like_sf"/>
</dbReference>
<dbReference type="SUPFAM" id="SSF46689">
    <property type="entry name" value="Homeodomain-like"/>
    <property type="match status" value="1"/>
</dbReference>
<evidence type="ECO:0000313" key="8">
    <source>
        <dbReference type="Proteomes" id="UP000267164"/>
    </source>
</evidence>
<evidence type="ECO:0000256" key="1">
    <source>
        <dbReference type="ARBA" id="ARBA00022491"/>
    </source>
</evidence>
<proteinExistence type="predicted"/>
<dbReference type="AlphaFoldDB" id="A0A386ZE41"/>
<feature type="domain" description="HTH tetR-type" evidence="6">
    <location>
        <begin position="12"/>
        <end position="72"/>
    </location>
</feature>
<dbReference type="RefSeq" id="WP_120738914.1">
    <property type="nucleotide sequence ID" value="NZ_CP032568.1"/>
</dbReference>
<evidence type="ECO:0000313" key="7">
    <source>
        <dbReference type="EMBL" id="AYF75921.1"/>
    </source>
</evidence>
<keyword evidence="3 5" id="KW-0238">DNA-binding</keyword>
<evidence type="ECO:0000256" key="3">
    <source>
        <dbReference type="ARBA" id="ARBA00023125"/>
    </source>
</evidence>
<sequence>MTPHPRRRRRGEDRREQIIDEALKAFADNGYHNTSVAEIAERCGLSQPGLMHYFPTKAALLSAVLDYRDRLDYDRFAFDQPLHGKEALLRLATLVDHNMHVPGLVRAFTVLTGEAVTADHPAHEWALRRYRTLERYLTESLRAGMADGSIRSGIDPASVARQVFAMMDGLQLQWLVDPDNVDMAALFRAYIDELLTYLS</sequence>
<dbReference type="InterPro" id="IPR036271">
    <property type="entry name" value="Tet_transcr_reg_TetR-rel_C_sf"/>
</dbReference>
<dbReference type="Pfam" id="PF13977">
    <property type="entry name" value="TetR_C_6"/>
    <property type="match status" value="1"/>
</dbReference>
<organism evidence="7 8">
    <name type="scientific">Nocardia yunnanensis</name>
    <dbReference type="NCBI Taxonomy" id="2382165"/>
    <lineage>
        <taxon>Bacteria</taxon>
        <taxon>Bacillati</taxon>
        <taxon>Actinomycetota</taxon>
        <taxon>Actinomycetes</taxon>
        <taxon>Mycobacteriales</taxon>
        <taxon>Nocardiaceae</taxon>
        <taxon>Nocardia</taxon>
    </lineage>
</organism>
<dbReference type="Gene3D" id="1.10.357.10">
    <property type="entry name" value="Tetracycline Repressor, domain 2"/>
    <property type="match status" value="1"/>
</dbReference>
<dbReference type="InterPro" id="IPR050109">
    <property type="entry name" value="HTH-type_TetR-like_transc_reg"/>
</dbReference>
<evidence type="ECO:0000256" key="4">
    <source>
        <dbReference type="ARBA" id="ARBA00023163"/>
    </source>
</evidence>
<dbReference type="Pfam" id="PF00440">
    <property type="entry name" value="TetR_N"/>
    <property type="match status" value="1"/>
</dbReference>
<dbReference type="GO" id="GO:0000976">
    <property type="term" value="F:transcription cis-regulatory region binding"/>
    <property type="evidence" value="ECO:0007669"/>
    <property type="project" value="TreeGrafter"/>
</dbReference>
<reference evidence="7 8" key="1">
    <citation type="submission" date="2018-09" db="EMBL/GenBank/DDBJ databases">
        <title>Nocardia yunnanensis sp. nov., an actinomycete isolated from a soil sample.</title>
        <authorList>
            <person name="Zhang J."/>
        </authorList>
    </citation>
    <scope>NUCLEOTIDE SEQUENCE [LARGE SCALE GENOMIC DNA]</scope>
    <source>
        <strain evidence="7 8">CFHS0054</strain>
    </source>
</reference>
<name>A0A386ZE41_9NOCA</name>
<feature type="DNA-binding region" description="H-T-H motif" evidence="5">
    <location>
        <begin position="35"/>
        <end position="54"/>
    </location>
</feature>
<dbReference type="PROSITE" id="PS50977">
    <property type="entry name" value="HTH_TETR_2"/>
    <property type="match status" value="1"/>
</dbReference>
<dbReference type="PRINTS" id="PR00455">
    <property type="entry name" value="HTHTETR"/>
</dbReference>